<name>A0A315EII0_9BURK</name>
<proteinExistence type="predicted"/>
<sequence length="116" mass="12883">MFMNTSPEGVNQISDLVVGVYRANATVYVSPDRPYKAVLAEFGPESDGQVTFAELLIHAPDGGLFYRNFLKMPDGLWRDSCGEKRPNLGELFPAELMSFQEIEQMPLPSQVVGDRA</sequence>
<accession>A0A315EII0</accession>
<organism evidence="1 2">
    <name type="scientific">Limnohabitans curvus</name>
    <dbReference type="NCBI Taxonomy" id="323423"/>
    <lineage>
        <taxon>Bacteria</taxon>
        <taxon>Pseudomonadati</taxon>
        <taxon>Pseudomonadota</taxon>
        <taxon>Betaproteobacteria</taxon>
        <taxon>Burkholderiales</taxon>
        <taxon>Comamonadaceae</taxon>
        <taxon>Limnohabitans</taxon>
    </lineage>
</organism>
<evidence type="ECO:0000313" key="1">
    <source>
        <dbReference type="EMBL" id="PUE56455.1"/>
    </source>
</evidence>
<protein>
    <submittedName>
        <fullName evidence="1">Uncharacterized protein</fullName>
    </submittedName>
</protein>
<reference evidence="1 2" key="1">
    <citation type="submission" date="2017-04" db="EMBL/GenBank/DDBJ databases">
        <title>Unexpected and diverse lifestyles within the genus Limnohabitans.</title>
        <authorList>
            <person name="Kasalicky V."/>
            <person name="Mehrshad M."/>
            <person name="Andrei S.-A."/>
            <person name="Salcher M."/>
            <person name="Kratochvilova H."/>
            <person name="Simek K."/>
            <person name="Ghai R."/>
        </authorList>
    </citation>
    <scope>NUCLEOTIDE SEQUENCE [LARGE SCALE GENOMIC DNA]</scope>
    <source>
        <strain evidence="1 2">MWH-C5</strain>
    </source>
</reference>
<keyword evidence="2" id="KW-1185">Reference proteome</keyword>
<evidence type="ECO:0000313" key="2">
    <source>
        <dbReference type="Proteomes" id="UP000251341"/>
    </source>
</evidence>
<dbReference type="RefSeq" id="WP_108402983.1">
    <property type="nucleotide sequence ID" value="NZ_NESP01000002.1"/>
</dbReference>
<dbReference type="Proteomes" id="UP000251341">
    <property type="component" value="Unassembled WGS sequence"/>
</dbReference>
<gene>
    <name evidence="1" type="ORF">B9Z44_14510</name>
</gene>
<comment type="caution">
    <text evidence="1">The sequence shown here is derived from an EMBL/GenBank/DDBJ whole genome shotgun (WGS) entry which is preliminary data.</text>
</comment>
<dbReference type="EMBL" id="NESP01000002">
    <property type="protein sequence ID" value="PUE56455.1"/>
    <property type="molecule type" value="Genomic_DNA"/>
</dbReference>
<dbReference type="AlphaFoldDB" id="A0A315EII0"/>